<keyword evidence="3" id="KW-0472">Membrane</keyword>
<gene>
    <name evidence="4" type="ORF">Lalb_Chr22g0357831</name>
</gene>
<proteinExistence type="inferred from homology"/>
<dbReference type="PRINTS" id="PR01412">
    <property type="entry name" value="CCBSBIOGNSIS"/>
</dbReference>
<evidence type="ECO:0000313" key="5">
    <source>
        <dbReference type="Proteomes" id="UP000447434"/>
    </source>
</evidence>
<dbReference type="EMBL" id="WOCE01000022">
    <property type="protein sequence ID" value="KAE9588673.1"/>
    <property type="molecule type" value="Genomic_DNA"/>
</dbReference>
<dbReference type="GO" id="GO:0016020">
    <property type="term" value="C:membrane"/>
    <property type="evidence" value="ECO:0007669"/>
    <property type="project" value="InterPro"/>
</dbReference>
<reference evidence="5" key="1">
    <citation type="journal article" date="2020" name="Nat. Commun.">
        <title>Genome sequence of the cluster root forming white lupin.</title>
        <authorList>
            <person name="Hufnagel B."/>
            <person name="Marques A."/>
            <person name="Soriano A."/>
            <person name="Marques L."/>
            <person name="Divol F."/>
            <person name="Doumas P."/>
            <person name="Sallet E."/>
            <person name="Mancinotti D."/>
            <person name="Carrere S."/>
            <person name="Marande W."/>
            <person name="Arribat S."/>
            <person name="Keller J."/>
            <person name="Huneau C."/>
            <person name="Blein T."/>
            <person name="Aime D."/>
            <person name="Laguerre M."/>
            <person name="Taylor J."/>
            <person name="Schubert V."/>
            <person name="Nelson M."/>
            <person name="Geu-Flores F."/>
            <person name="Crespi M."/>
            <person name="Gallardo-Guerrero K."/>
            <person name="Delaux P.-M."/>
            <person name="Salse J."/>
            <person name="Berges H."/>
            <person name="Guyot R."/>
            <person name="Gouzy J."/>
            <person name="Peret B."/>
        </authorList>
    </citation>
    <scope>NUCLEOTIDE SEQUENCE [LARGE SCALE GENOMIC DNA]</scope>
    <source>
        <strain evidence="5">cv. Amiga</strain>
    </source>
</reference>
<comment type="similarity">
    <text evidence="1">Belongs to the CcmF/CycK/Ccl1/NrfE/CcsA family.</text>
</comment>
<dbReference type="InterPro" id="IPR003569">
    <property type="entry name" value="Cyt_c_biogenesis_plant"/>
</dbReference>
<evidence type="ECO:0000256" key="2">
    <source>
        <dbReference type="ARBA" id="ARBA00022748"/>
    </source>
</evidence>
<dbReference type="OrthoDB" id="1066906at2759"/>
<keyword evidence="2" id="KW-0201">Cytochrome c-type biogenesis</keyword>
<dbReference type="GO" id="GO:0015232">
    <property type="term" value="F:heme transmembrane transporter activity"/>
    <property type="evidence" value="ECO:0007669"/>
    <property type="project" value="InterPro"/>
</dbReference>
<dbReference type="Proteomes" id="UP000447434">
    <property type="component" value="Chromosome 22"/>
</dbReference>
<evidence type="ECO:0000313" key="4">
    <source>
        <dbReference type="EMBL" id="KAE9588673.1"/>
    </source>
</evidence>
<accession>A0A6A4N9G1</accession>
<comment type="caution">
    <text evidence="4">The sequence shown here is derived from an EMBL/GenBank/DDBJ whole genome shotgun (WGS) entry which is preliminary data.</text>
</comment>
<organism evidence="4 5">
    <name type="scientific">Lupinus albus</name>
    <name type="common">White lupine</name>
    <name type="synonym">Lupinus termis</name>
    <dbReference type="NCBI Taxonomy" id="3870"/>
    <lineage>
        <taxon>Eukaryota</taxon>
        <taxon>Viridiplantae</taxon>
        <taxon>Streptophyta</taxon>
        <taxon>Embryophyta</taxon>
        <taxon>Tracheophyta</taxon>
        <taxon>Spermatophyta</taxon>
        <taxon>Magnoliopsida</taxon>
        <taxon>eudicotyledons</taxon>
        <taxon>Gunneridae</taxon>
        <taxon>Pentapetalae</taxon>
        <taxon>rosids</taxon>
        <taxon>fabids</taxon>
        <taxon>Fabales</taxon>
        <taxon>Fabaceae</taxon>
        <taxon>Papilionoideae</taxon>
        <taxon>50 kb inversion clade</taxon>
        <taxon>genistoids sensu lato</taxon>
        <taxon>core genistoids</taxon>
        <taxon>Genisteae</taxon>
        <taxon>Lupinus</taxon>
    </lineage>
</organism>
<evidence type="ECO:0000256" key="3">
    <source>
        <dbReference type="SAM" id="Phobius"/>
    </source>
</evidence>
<dbReference type="PANTHER" id="PTHR43653">
    <property type="entry name" value="CYTOCHROME C ASSEMBLY PROTEIN-RELATED"/>
    <property type="match status" value="1"/>
</dbReference>
<feature type="transmembrane region" description="Helical" evidence="3">
    <location>
        <begin position="35"/>
        <end position="53"/>
    </location>
</feature>
<keyword evidence="3" id="KW-0812">Transmembrane</keyword>
<dbReference type="InterPro" id="IPR003567">
    <property type="entry name" value="Cyt_c_biogenesis"/>
</dbReference>
<keyword evidence="3" id="KW-1133">Transmembrane helix</keyword>
<keyword evidence="5" id="KW-1185">Reference proteome</keyword>
<dbReference type="AlphaFoldDB" id="A0A6A4N9G1"/>
<feature type="transmembrane region" description="Helical" evidence="3">
    <location>
        <begin position="6"/>
        <end position="23"/>
    </location>
</feature>
<dbReference type="GO" id="GO:0017004">
    <property type="term" value="P:cytochrome complex assembly"/>
    <property type="evidence" value="ECO:0007669"/>
    <property type="project" value="UniProtKB-KW"/>
</dbReference>
<sequence>MSIIYAFFNLSLFTGLFITFTYQKKQPLVFGATRAFWCILLCFLGPLLCHISNNLSNYSILTANAPFFYQISRT</sequence>
<protein>
    <submittedName>
        <fullName evidence="4">Putative cytochrome c biosynthesis protein</fullName>
    </submittedName>
</protein>
<dbReference type="PANTHER" id="PTHR43653:SF4">
    <property type="entry name" value="CYTOCHROME C BIOGENESIS CCMF N-TERMINAL-LIKE MITOCHONDRIAL PROTEIN 1-RELATED"/>
    <property type="match status" value="1"/>
</dbReference>
<evidence type="ECO:0000256" key="1">
    <source>
        <dbReference type="ARBA" id="ARBA00009186"/>
    </source>
</evidence>
<name>A0A6A4N9G1_LUPAL</name>